<reference evidence="2" key="1">
    <citation type="journal article" date="2023" name="Mol. Phylogenet. Evol.">
        <title>Genome-scale phylogeny and comparative genomics of the fungal order Sordariales.</title>
        <authorList>
            <person name="Hensen N."/>
            <person name="Bonometti L."/>
            <person name="Westerberg I."/>
            <person name="Brannstrom I.O."/>
            <person name="Guillou S."/>
            <person name="Cros-Aarteil S."/>
            <person name="Calhoun S."/>
            <person name="Haridas S."/>
            <person name="Kuo A."/>
            <person name="Mondo S."/>
            <person name="Pangilinan J."/>
            <person name="Riley R."/>
            <person name="LaButti K."/>
            <person name="Andreopoulos B."/>
            <person name="Lipzen A."/>
            <person name="Chen C."/>
            <person name="Yan M."/>
            <person name="Daum C."/>
            <person name="Ng V."/>
            <person name="Clum A."/>
            <person name="Steindorff A."/>
            <person name="Ohm R.A."/>
            <person name="Martin F."/>
            <person name="Silar P."/>
            <person name="Natvig D.O."/>
            <person name="Lalanne C."/>
            <person name="Gautier V."/>
            <person name="Ament-Velasquez S.L."/>
            <person name="Kruys A."/>
            <person name="Hutchinson M.I."/>
            <person name="Powell A.J."/>
            <person name="Barry K."/>
            <person name="Miller A.N."/>
            <person name="Grigoriev I.V."/>
            <person name="Debuchy R."/>
            <person name="Gladieux P."/>
            <person name="Hiltunen Thoren M."/>
            <person name="Johannesson H."/>
        </authorList>
    </citation>
    <scope>NUCLEOTIDE SEQUENCE</scope>
    <source>
        <strain evidence="2">PSN309</strain>
    </source>
</reference>
<dbReference type="Proteomes" id="UP001302126">
    <property type="component" value="Unassembled WGS sequence"/>
</dbReference>
<reference evidence="2" key="2">
    <citation type="submission" date="2023-05" db="EMBL/GenBank/DDBJ databases">
        <authorList>
            <consortium name="Lawrence Berkeley National Laboratory"/>
            <person name="Steindorff A."/>
            <person name="Hensen N."/>
            <person name="Bonometti L."/>
            <person name="Westerberg I."/>
            <person name="Brannstrom I.O."/>
            <person name="Guillou S."/>
            <person name="Cros-Aarteil S."/>
            <person name="Calhoun S."/>
            <person name="Haridas S."/>
            <person name="Kuo A."/>
            <person name="Mondo S."/>
            <person name="Pangilinan J."/>
            <person name="Riley R."/>
            <person name="Labutti K."/>
            <person name="Andreopoulos B."/>
            <person name="Lipzen A."/>
            <person name="Chen C."/>
            <person name="Yanf M."/>
            <person name="Daum C."/>
            <person name="Ng V."/>
            <person name="Clum A."/>
            <person name="Ohm R."/>
            <person name="Martin F."/>
            <person name="Silar P."/>
            <person name="Natvig D."/>
            <person name="Lalanne C."/>
            <person name="Gautier V."/>
            <person name="Ament-Velasquez S.L."/>
            <person name="Kruys A."/>
            <person name="Hutchinson M.I."/>
            <person name="Powell A.J."/>
            <person name="Barry K."/>
            <person name="Miller A.N."/>
            <person name="Grigoriev I.V."/>
            <person name="Debuchy R."/>
            <person name="Gladieux P."/>
            <person name="Thoren M.H."/>
            <person name="Johannesson H."/>
        </authorList>
    </citation>
    <scope>NUCLEOTIDE SEQUENCE</scope>
    <source>
        <strain evidence="2">PSN309</strain>
    </source>
</reference>
<feature type="chain" id="PRO_5042935266" description="Ecp2 effector protein domain-containing protein" evidence="1">
    <location>
        <begin position="23"/>
        <end position="135"/>
    </location>
</feature>
<feature type="signal peptide" evidence="1">
    <location>
        <begin position="1"/>
        <end position="22"/>
    </location>
</feature>
<dbReference type="EMBL" id="MU864533">
    <property type="protein sequence ID" value="KAK4183653.1"/>
    <property type="molecule type" value="Genomic_DNA"/>
</dbReference>
<evidence type="ECO:0000313" key="2">
    <source>
        <dbReference type="EMBL" id="KAK4183653.1"/>
    </source>
</evidence>
<accession>A0AAN7ADY2</accession>
<evidence type="ECO:0000256" key="1">
    <source>
        <dbReference type="SAM" id="SignalP"/>
    </source>
</evidence>
<gene>
    <name evidence="2" type="ORF">QBC35DRAFT_535574</name>
</gene>
<keyword evidence="3" id="KW-1185">Reference proteome</keyword>
<keyword evidence="1" id="KW-0732">Signal</keyword>
<proteinExistence type="predicted"/>
<name>A0AAN7ADY2_9PEZI</name>
<dbReference type="AlphaFoldDB" id="A0AAN7ADY2"/>
<sequence length="135" mass="13916">MMTTKSLLLAITAVITATTVHAASASIPRQVSQDVVIQCFPGAGGFDFSIRIIDSLKCATSAQLGEGFPNATAAELLSNEVPSCRAFAAADCTGLSTTFAHNSYGAGGRNCGKGWKLAVPLICEHAPESARDGKL</sequence>
<organism evidence="2 3">
    <name type="scientific">Podospora australis</name>
    <dbReference type="NCBI Taxonomy" id="1536484"/>
    <lineage>
        <taxon>Eukaryota</taxon>
        <taxon>Fungi</taxon>
        <taxon>Dikarya</taxon>
        <taxon>Ascomycota</taxon>
        <taxon>Pezizomycotina</taxon>
        <taxon>Sordariomycetes</taxon>
        <taxon>Sordariomycetidae</taxon>
        <taxon>Sordariales</taxon>
        <taxon>Podosporaceae</taxon>
        <taxon>Podospora</taxon>
    </lineage>
</organism>
<comment type="caution">
    <text evidence="2">The sequence shown here is derived from an EMBL/GenBank/DDBJ whole genome shotgun (WGS) entry which is preliminary data.</text>
</comment>
<evidence type="ECO:0008006" key="4">
    <source>
        <dbReference type="Google" id="ProtNLM"/>
    </source>
</evidence>
<protein>
    <recommendedName>
        <fullName evidence="4">Ecp2 effector protein domain-containing protein</fullName>
    </recommendedName>
</protein>
<evidence type="ECO:0000313" key="3">
    <source>
        <dbReference type="Proteomes" id="UP001302126"/>
    </source>
</evidence>